<gene>
    <name evidence="1" type="ORF">ElyMa_004076100</name>
</gene>
<reference evidence="1 2" key="1">
    <citation type="journal article" date="2021" name="Elife">
        <title>Chloroplast acquisition without the gene transfer in kleptoplastic sea slugs, Plakobranchus ocellatus.</title>
        <authorList>
            <person name="Maeda T."/>
            <person name="Takahashi S."/>
            <person name="Yoshida T."/>
            <person name="Shimamura S."/>
            <person name="Takaki Y."/>
            <person name="Nagai Y."/>
            <person name="Toyoda A."/>
            <person name="Suzuki Y."/>
            <person name="Arimoto A."/>
            <person name="Ishii H."/>
            <person name="Satoh N."/>
            <person name="Nishiyama T."/>
            <person name="Hasebe M."/>
            <person name="Maruyama T."/>
            <person name="Minagawa J."/>
            <person name="Obokata J."/>
            <person name="Shigenobu S."/>
        </authorList>
    </citation>
    <scope>NUCLEOTIDE SEQUENCE [LARGE SCALE GENOMIC DNA]</scope>
</reference>
<evidence type="ECO:0000313" key="2">
    <source>
        <dbReference type="Proteomes" id="UP000762676"/>
    </source>
</evidence>
<dbReference type="EMBL" id="BMAT01008284">
    <property type="protein sequence ID" value="GFR81654.1"/>
    <property type="molecule type" value="Genomic_DNA"/>
</dbReference>
<name>A0AAV4G8P1_9GAST</name>
<accession>A0AAV4G8P1</accession>
<protein>
    <submittedName>
        <fullName evidence="1">Uncharacterized protein</fullName>
    </submittedName>
</protein>
<comment type="caution">
    <text evidence="1">The sequence shown here is derived from an EMBL/GenBank/DDBJ whole genome shotgun (WGS) entry which is preliminary data.</text>
</comment>
<sequence length="142" mass="16451">MKEQIGVVVVQAQTPKHHRVRYGRPSGLKLVWFLQYSWLCFLSKRNSVQQNHRLTKTGGDCESRCVQIFDIAKTCVGSSAWLWPLAFERTFTFVLGCGCGCVRRWGRDRGRCWSWGLVDRSDGQEMLQWTEVTVKRCYSGQK</sequence>
<evidence type="ECO:0000313" key="1">
    <source>
        <dbReference type="EMBL" id="GFR81654.1"/>
    </source>
</evidence>
<dbReference type="Proteomes" id="UP000762676">
    <property type="component" value="Unassembled WGS sequence"/>
</dbReference>
<organism evidence="1 2">
    <name type="scientific">Elysia marginata</name>
    <dbReference type="NCBI Taxonomy" id="1093978"/>
    <lineage>
        <taxon>Eukaryota</taxon>
        <taxon>Metazoa</taxon>
        <taxon>Spiralia</taxon>
        <taxon>Lophotrochozoa</taxon>
        <taxon>Mollusca</taxon>
        <taxon>Gastropoda</taxon>
        <taxon>Heterobranchia</taxon>
        <taxon>Euthyneura</taxon>
        <taxon>Panpulmonata</taxon>
        <taxon>Sacoglossa</taxon>
        <taxon>Placobranchoidea</taxon>
        <taxon>Plakobranchidae</taxon>
        <taxon>Elysia</taxon>
    </lineage>
</organism>
<keyword evidence="2" id="KW-1185">Reference proteome</keyword>
<proteinExistence type="predicted"/>
<dbReference type="AlphaFoldDB" id="A0AAV4G8P1"/>